<gene>
    <name evidence="1" type="ORF">V6N12_074402</name>
</gene>
<comment type="caution">
    <text evidence="1">The sequence shown here is derived from an EMBL/GenBank/DDBJ whole genome shotgun (WGS) entry which is preliminary data.</text>
</comment>
<name>A0ABR2BLM1_9ROSI</name>
<protein>
    <submittedName>
        <fullName evidence="1">Uncharacterized protein</fullName>
    </submittedName>
</protein>
<sequence>MAEQVNGGATVDDGNCTQKEEMLQDALHRLVSSIIYPEDSASVSTPLLQRIKISVSENVPRLGEASRNTSRSVLQWTRSGSPLRALLVISVGTITSLTLTGLLVFMLFFLAATVNAIIISFLIALAAAGGFLAIFFACVTVIYIGALSVAAFVISTATISAIIAAVVATGWVGFFWALWLGTKKSMDLAKHSFSMTGSALSAYSSARHAHHYHELNKVSD</sequence>
<dbReference type="EMBL" id="JBBPBM010000105">
    <property type="protein sequence ID" value="KAK8507837.1"/>
    <property type="molecule type" value="Genomic_DNA"/>
</dbReference>
<accession>A0ABR2BLM1</accession>
<keyword evidence="2" id="KW-1185">Reference proteome</keyword>
<dbReference type="Proteomes" id="UP001472677">
    <property type="component" value="Unassembled WGS sequence"/>
</dbReference>
<evidence type="ECO:0000313" key="1">
    <source>
        <dbReference type="EMBL" id="KAK8507837.1"/>
    </source>
</evidence>
<reference evidence="1 2" key="1">
    <citation type="journal article" date="2024" name="G3 (Bethesda)">
        <title>Genome assembly of Hibiscus sabdariffa L. provides insights into metabolisms of medicinal natural products.</title>
        <authorList>
            <person name="Kim T."/>
        </authorList>
    </citation>
    <scope>NUCLEOTIDE SEQUENCE [LARGE SCALE GENOMIC DNA]</scope>
    <source>
        <strain evidence="1">TK-2024</strain>
        <tissue evidence="1">Old leaves</tissue>
    </source>
</reference>
<organism evidence="1 2">
    <name type="scientific">Hibiscus sabdariffa</name>
    <name type="common">roselle</name>
    <dbReference type="NCBI Taxonomy" id="183260"/>
    <lineage>
        <taxon>Eukaryota</taxon>
        <taxon>Viridiplantae</taxon>
        <taxon>Streptophyta</taxon>
        <taxon>Embryophyta</taxon>
        <taxon>Tracheophyta</taxon>
        <taxon>Spermatophyta</taxon>
        <taxon>Magnoliopsida</taxon>
        <taxon>eudicotyledons</taxon>
        <taxon>Gunneridae</taxon>
        <taxon>Pentapetalae</taxon>
        <taxon>rosids</taxon>
        <taxon>malvids</taxon>
        <taxon>Malvales</taxon>
        <taxon>Malvaceae</taxon>
        <taxon>Malvoideae</taxon>
        <taxon>Hibiscus</taxon>
    </lineage>
</organism>
<proteinExistence type="predicted"/>
<dbReference type="PANTHER" id="PTHR35508">
    <property type="entry name" value="VOLTAGE-DEPENDENT L-TYPE CALCIUM CHANNEL SUBUNIT"/>
    <property type="match status" value="1"/>
</dbReference>
<evidence type="ECO:0000313" key="2">
    <source>
        <dbReference type="Proteomes" id="UP001472677"/>
    </source>
</evidence>
<dbReference type="PANTHER" id="PTHR35508:SF1">
    <property type="entry name" value="VOLTAGE-DEPENDENT L-TYPE CALCIUM CHANNEL SUBUNIT"/>
    <property type="match status" value="1"/>
</dbReference>